<evidence type="ECO:0000259" key="9">
    <source>
        <dbReference type="Pfam" id="PF20255"/>
    </source>
</evidence>
<feature type="domain" description="DUF6606" evidence="9">
    <location>
        <begin position="17"/>
        <end position="276"/>
    </location>
</feature>
<dbReference type="Pfam" id="PF12340">
    <property type="entry name" value="DUF3638"/>
    <property type="match status" value="1"/>
</dbReference>
<reference evidence="10" key="1">
    <citation type="submission" date="2022-01" db="EMBL/GenBank/DDBJ databases">
        <title>Comparative genomics reveals a dynamic genome evolution in the ectomycorrhizal milk-cap (Lactarius) mushrooms.</title>
        <authorList>
            <consortium name="DOE Joint Genome Institute"/>
            <person name="Lebreton A."/>
            <person name="Tang N."/>
            <person name="Kuo A."/>
            <person name="LaButti K."/>
            <person name="Drula E."/>
            <person name="Barry K."/>
            <person name="Clum A."/>
            <person name="Lipzen A."/>
            <person name="Mousain D."/>
            <person name="Ng V."/>
            <person name="Wang R."/>
            <person name="Wang X."/>
            <person name="Dai Y."/>
            <person name="Henrissat B."/>
            <person name="Grigoriev I.V."/>
            <person name="Guerin-Laguette A."/>
            <person name="Yu F."/>
            <person name="Martin F.M."/>
        </authorList>
    </citation>
    <scope>NUCLEOTIDE SEQUENCE</scope>
    <source>
        <strain evidence="10">QP</strain>
    </source>
</reference>
<dbReference type="GO" id="GO:0004843">
    <property type="term" value="F:cysteine-type deubiquitinase activity"/>
    <property type="evidence" value="ECO:0007669"/>
    <property type="project" value="UniProtKB-EC"/>
</dbReference>
<keyword evidence="11" id="KW-1185">Reference proteome</keyword>
<comment type="caution">
    <text evidence="10">The sequence shown here is derived from an EMBL/GenBank/DDBJ whole genome shotgun (WGS) entry which is preliminary data.</text>
</comment>
<accession>A0AAD4L6N2</accession>
<comment type="catalytic activity">
    <reaction evidence="1">
        <text>Thiol-dependent hydrolysis of ester, thioester, amide, peptide and isopeptide bonds formed by the C-terminal Gly of ubiquitin (a 76-residue protein attached to proteins as an intracellular targeting signal).</text>
        <dbReference type="EC" id="3.4.19.12"/>
    </reaction>
</comment>
<keyword evidence="5" id="KW-0378">Hydrolase</keyword>
<dbReference type="InterPro" id="IPR022099">
    <property type="entry name" value="DUF3638"/>
</dbReference>
<evidence type="ECO:0000256" key="4">
    <source>
        <dbReference type="ARBA" id="ARBA00022786"/>
    </source>
</evidence>
<evidence type="ECO:0000256" key="2">
    <source>
        <dbReference type="ARBA" id="ARBA00012759"/>
    </source>
</evidence>
<dbReference type="Pfam" id="PF20255">
    <property type="entry name" value="DUF6606"/>
    <property type="match status" value="1"/>
</dbReference>
<feature type="domain" description="DUF3645" evidence="8">
    <location>
        <begin position="2354"/>
        <end position="2386"/>
    </location>
</feature>
<sequence length="3059" mass="344616">MSLHTTDIHSDVLLSVVEHVFLPPKLPQEAPTEEAEREANVALCHILIQAAQTFSQGLPPLRQSLWARVIKMMGSIYRAARAPLVEAELTGALSGLAMGDVFVMHVRAQNAAVLVRVLVDHVQFEMFGVSAQASVVTSTDGKLLCSYPGPAVQVSPEVFFNGRFLQELASFLVQMDADMLDSTATTVKAGSAVREVRESAHPRYITELLVGILRGFGQPASVDRITKRIGDEVLWKDAYKPWRRSPLWLVIRVALQTSLDSNMYKSFMLIFHAYILNICAQRGFPSETLYVMRVKMARRFSKLGPAVSDDIYQAVYYAARNVETLLLKRWTNFQKSQSVCLAWHPEALDVVSDAIITLNKSRPYLMNALHSTFSGYSSKSFIPSHRPRLANTSDFSRFSGGQLILIAAAVAEDKRTALADFELSVERYLDDWVDASLHDENAPDVIASCVEQYFDVAKDIYGADPEDNSVMILTIMNLWTALDKLTTQRCPLLTSYSPEIPQDFLHPLLLHRSGSLRRARLIEEYILQRHQGSFCTTSIFSDKDTESTFAVQYFRTSQRLQQLKVEITQHAWEERNRKRAELDALNGQWQTLKDEASEMDHTYLENVNGNITHRNKHCQKCQLDKRAQKLKIDVHEWPLPQATAQAQLVVFELAPPRAFSTWREITSKILLDIGTTNAFDNADQPKLLLDAYSGLNHWAVRHTYHRITIGSTTKSFGDQTHYKKVQIPADDSHVLLNNGLSFKLYDRKTKSWAARPFLGSTITNFCTPPIPASSPYGKIHSFVCGTRHTSNEVISGQADCPPELTPHEYLAFAGLRSGPRLQWLNIARELPSPSLSFRRDEVHTLITQAAWHLGPLSDGVREWHTDLGISSFGWTLLHELEGLLERIEANWLEEVTVRTIALITSRLLSSTGDPDIRQRAYELLQWARSVAYKWVNELGSKLDITEDETSRTNLRRRLCTLAATCFSTYDACTEHVPWVLASDDDIAIAVHCAVIVHDNTPSILEDEDSRYLIRLLNRHRRLLHFLEPSLRECVQCDPSSFDQGLASLWPGFRRQLSSNWHVLPSSNSRWISCVVDGGQEVHYNLLTGQLLIAGKPLGRLPQEIIEHSTYASALGSRILDVVPADIPGMEFMTRSNVSGYQIFFSLRDGDLTLQARRPEDARLLQFVPRAVFIGDFPKAFVDEYVHWLDLGTGEVEFRPVESPWTPDPSNWRLVVQTDGAPSLFRKIPGDGAAPVDLIDIRSATFQMISRLLSALESPEHIIITCTLDALEASLSRLHLVFFVNQTLEFECRSIPGYVIDDFQSCGTMFGLKNQLVLRPSHGSSEMPRRVIIPQGDIEFGLDGDFASVSIQTGTARHVHWHEYTIDTDLGRLTGNVSLHSKLYQCYLHALTSHCLPDPLLGHTGTEESLSMLQGATLLSFQRLGNDDAMLLDLISDLTPIRVYYPSHLRSMVTVKWNKLPVLSQHHDFHPAVLSILDHAHAMEALYDKPVVFVIPRREVSLLTRPAARNEVYYPQELQSLRHSPSSLSDDVAYKSRDIANGRGAEHVAYQMSWSVWNDRPCLSPETPQLWDAMQSWKSLGPGEKEISLRYSQYWLTFNATKDWLGIYDSCQEALNGDPQGTKIMLAFSLSAASFSGTDYADIIPLILIFATDTRLQGLTRPSPPHYDFSDGTYPDHARLVGLMSRSALPLERTPAQTMEVPATASKKAAKKQRMQEYNKSISEIASKAAQSTLEWWPDVWCDVPHQWFDAQRCGETIEAYLRSISRNIEFEVHIDCLQDILNLYGTSTPPVAPYEFSPQFRARSPTTSSPSLREVLMSRANFLRPPTREWPSTSGAIPSNVTIATERIPPSTRGGVLSSLIQELRRSPESLIRLYGEDLDKSYGDLMGKGASIVQRGVPPQEALLQYRDLCSKKKNEIFSELSAALAPSQIHEVVVSVSGLWPRITPRSVLRELSRDRVRTLTDQWKRAITRYAIAFLKYQQSQRLLELSSRHRDDELLREAGTVCEDVAATCSPDWLLIQIDANFLARPLQLAIAREMISPTCQRSASFQLNMGEGKSSVIVPLIAATLADGSNLARIVTLKPLSNQMYQLLLSRLSDLADRRIFYVPFSRNLEMSTSVVQSISTLYRRCAVEGGVLVVQPEHLLSQKLMCIDTLLTSQDDSEKCSVANELKALQGWLAGVSRDVLDESDEILHVRYQLVYTAGEQTPVEDHPNRWTTTQHVFSRLRAHAAELHAGFSQMFELDQTQNGFPTMRILNQEVSQEISSLIADDALGGALSTLSLAVLSPSIREATRRFITQKEVSVEDHQLIRSHCSRTTLWSGILLLRGLLVDGEGILGYILKERRWRVDYGLDPSRTLLAVPYRAKDVPSLRAEFGHPDVAIALTCLSYYYGGLTKEQILQCFDLLTKLDNPDMEYDQWVEFGEGIPTSLRQVNGVNVNDDTQVDEHLVPLFSRNTRVIDFYLSQVVFPRAAKEFPSKLSTSAWDLVEDKTNVTTGFSGTNDNRYLLPTSIAQEDPVSQLSTNALVLQYLLQPENNHYECTEAQMLELQNEELVRHWLSLKPHISAAIYFNELDHLTVLTRDGTVEPLISSPFNRQLDQCIVYLDDAHTRGTDLKLPRGTRAAVTLGPKVTKDRLLQGCMRLRQLGKGQSVVFFAPGEVDRRIRGLIPRGQESDNRVQVIDILRWTMHETCRDIAHHLPHWAQQGVDHHRRFSAYKRYDSTGDLGFLRNSWLQPESKTLEEMYEPVPRAQCAGLGPGINGIPSLRERLEYLGVTQLTDVRMAEEQEREVNHEIELERHAERPPRVVPAEHIVRDEIRNFVSTGILANPSSFIIPLFTPTEIGEVLNSTGGWFPSPLATTDFAITTTDSSITHLTDYLRPVNWILSSGFGPKSVVIVISPYEADELLPIIRESGKVRLHIYAPRVTASMRSFSDLTFYTIPESPEERQWTAPPYLRTELDLFAGQLYFDSVPEYRRLCVLLALHMVHPGAKHIEVDGFVPPAYRTGQGRKSPLITSAIATFKRLTALRRKGMGFGGTDLGRVLDARPLSSGFASWIRKE</sequence>
<evidence type="ECO:0000259" key="8">
    <source>
        <dbReference type="Pfam" id="PF12359"/>
    </source>
</evidence>
<evidence type="ECO:0000313" key="11">
    <source>
        <dbReference type="Proteomes" id="UP001201163"/>
    </source>
</evidence>
<evidence type="ECO:0000313" key="10">
    <source>
        <dbReference type="EMBL" id="KAH8978928.1"/>
    </source>
</evidence>
<dbReference type="GO" id="GO:0006508">
    <property type="term" value="P:proteolysis"/>
    <property type="evidence" value="ECO:0007669"/>
    <property type="project" value="UniProtKB-KW"/>
</dbReference>
<feature type="domain" description="DUF3638" evidence="7">
    <location>
        <begin position="2012"/>
        <end position="2234"/>
    </location>
</feature>
<dbReference type="EMBL" id="JAKELL010000194">
    <property type="protein sequence ID" value="KAH8978928.1"/>
    <property type="molecule type" value="Genomic_DNA"/>
</dbReference>
<proteinExistence type="predicted"/>
<evidence type="ECO:0000259" key="7">
    <source>
        <dbReference type="Pfam" id="PF12340"/>
    </source>
</evidence>
<dbReference type="InterPro" id="IPR022105">
    <property type="entry name" value="DUF3645"/>
</dbReference>
<gene>
    <name evidence="10" type="ORF">EDB92DRAFT_2095504</name>
</gene>
<keyword evidence="3" id="KW-0645">Protease</keyword>
<dbReference type="Proteomes" id="UP001201163">
    <property type="component" value="Unassembled WGS sequence"/>
</dbReference>
<name>A0AAD4L6N2_9AGAM</name>
<dbReference type="PANTHER" id="PTHR13367">
    <property type="entry name" value="UBIQUITIN THIOESTERASE"/>
    <property type="match status" value="1"/>
</dbReference>
<dbReference type="InterPro" id="IPR051346">
    <property type="entry name" value="OTU_Deubiquitinase"/>
</dbReference>
<dbReference type="Pfam" id="PF12359">
    <property type="entry name" value="DUF3645"/>
    <property type="match status" value="1"/>
</dbReference>
<organism evidence="10 11">
    <name type="scientific">Lactarius akahatsu</name>
    <dbReference type="NCBI Taxonomy" id="416441"/>
    <lineage>
        <taxon>Eukaryota</taxon>
        <taxon>Fungi</taxon>
        <taxon>Dikarya</taxon>
        <taxon>Basidiomycota</taxon>
        <taxon>Agaricomycotina</taxon>
        <taxon>Agaricomycetes</taxon>
        <taxon>Russulales</taxon>
        <taxon>Russulaceae</taxon>
        <taxon>Lactarius</taxon>
    </lineage>
</organism>
<evidence type="ECO:0000256" key="5">
    <source>
        <dbReference type="ARBA" id="ARBA00022801"/>
    </source>
</evidence>
<dbReference type="InterPro" id="IPR046541">
    <property type="entry name" value="DUF6606"/>
</dbReference>
<dbReference type="EC" id="3.4.19.12" evidence="2"/>
<dbReference type="PANTHER" id="PTHR13367:SF33">
    <property type="entry name" value="P-LOOP CONTAINING NUCLEOSIDE TRIPHOSPHATE HYDROLASE PROTEIN"/>
    <property type="match status" value="1"/>
</dbReference>
<protein>
    <recommendedName>
        <fullName evidence="2">ubiquitinyl hydrolase 1</fullName>
        <ecNumber evidence="2">3.4.19.12</ecNumber>
    </recommendedName>
</protein>
<evidence type="ECO:0000256" key="1">
    <source>
        <dbReference type="ARBA" id="ARBA00000707"/>
    </source>
</evidence>
<keyword evidence="4" id="KW-0833">Ubl conjugation pathway</keyword>
<evidence type="ECO:0000256" key="6">
    <source>
        <dbReference type="ARBA" id="ARBA00022807"/>
    </source>
</evidence>
<keyword evidence="6" id="KW-0788">Thiol protease</keyword>
<evidence type="ECO:0000256" key="3">
    <source>
        <dbReference type="ARBA" id="ARBA00022670"/>
    </source>
</evidence>